<evidence type="ECO:0000313" key="2">
    <source>
        <dbReference type="EMBL" id="POV97701.1"/>
    </source>
</evidence>
<evidence type="ECO:0000313" key="3">
    <source>
        <dbReference type="Proteomes" id="UP000239156"/>
    </source>
</evidence>
<gene>
    <name evidence="2" type="ORF">PSTT_14908</name>
</gene>
<dbReference type="EMBL" id="PKSL01000251">
    <property type="protein sequence ID" value="POV97701.1"/>
    <property type="molecule type" value="Genomic_DNA"/>
</dbReference>
<keyword evidence="3" id="KW-1185">Reference proteome</keyword>
<reference evidence="2" key="1">
    <citation type="submission" date="2017-12" db="EMBL/GenBank/DDBJ databases">
        <title>Gene loss provides genomic basis for host adaptation in cereal stripe rust fungi.</title>
        <authorList>
            <person name="Xia C."/>
        </authorList>
    </citation>
    <scope>NUCLEOTIDE SEQUENCE [LARGE SCALE GENOMIC DNA]</scope>
    <source>
        <strain evidence="2">93-210</strain>
    </source>
</reference>
<dbReference type="VEuPathDB" id="FungiDB:PSTT_14908"/>
<dbReference type="AlphaFoldDB" id="A0A2S4UKG7"/>
<comment type="caution">
    <text evidence="2">The sequence shown here is derived from an EMBL/GenBank/DDBJ whole genome shotgun (WGS) entry which is preliminary data.</text>
</comment>
<feature type="compositionally biased region" description="Polar residues" evidence="1">
    <location>
        <begin position="1"/>
        <end position="15"/>
    </location>
</feature>
<dbReference type="VEuPathDB" id="FungiDB:PSHT_12786"/>
<evidence type="ECO:0000256" key="1">
    <source>
        <dbReference type="SAM" id="MobiDB-lite"/>
    </source>
</evidence>
<feature type="region of interest" description="Disordered" evidence="1">
    <location>
        <begin position="119"/>
        <end position="162"/>
    </location>
</feature>
<feature type="non-terminal residue" evidence="2">
    <location>
        <position position="1"/>
    </location>
</feature>
<proteinExistence type="predicted"/>
<accession>A0A2S4UKG7</accession>
<dbReference type="Proteomes" id="UP000239156">
    <property type="component" value="Unassembled WGS sequence"/>
</dbReference>
<protein>
    <submittedName>
        <fullName evidence="2">Uncharacterized protein</fullName>
    </submittedName>
</protein>
<sequence length="162" mass="17648">ALTSGQAYSNLNVSQDKGDACPSSTQKNYSAIQKPERPVYLRPESLRQVKIWLAYLDGRLAKFNTEVKRCESSGLNLKSVTRSVGPNHTANRSAPPISRVAPVLATSPWTSSRFSNKNLACPTKPSSSPSCNNQTPAYRPVSRTTSACPLSPMNTWPNEPVI</sequence>
<name>A0A2S4UKG7_9BASI</name>
<organism evidence="2 3">
    <name type="scientific">Puccinia striiformis</name>
    <dbReference type="NCBI Taxonomy" id="27350"/>
    <lineage>
        <taxon>Eukaryota</taxon>
        <taxon>Fungi</taxon>
        <taxon>Dikarya</taxon>
        <taxon>Basidiomycota</taxon>
        <taxon>Pucciniomycotina</taxon>
        <taxon>Pucciniomycetes</taxon>
        <taxon>Pucciniales</taxon>
        <taxon>Pucciniaceae</taxon>
        <taxon>Puccinia</taxon>
    </lineage>
</organism>
<feature type="region of interest" description="Disordered" evidence="1">
    <location>
        <begin position="1"/>
        <end position="29"/>
    </location>
</feature>